<evidence type="ECO:0000256" key="4">
    <source>
        <dbReference type="ARBA" id="ARBA00022701"/>
    </source>
</evidence>
<comment type="similarity">
    <text evidence="2">Belongs to the nudE family.</text>
</comment>
<evidence type="ECO:0000256" key="3">
    <source>
        <dbReference type="ARBA" id="ARBA00022490"/>
    </source>
</evidence>
<dbReference type="Proteomes" id="UP000193218">
    <property type="component" value="Unassembled WGS sequence"/>
</dbReference>
<comment type="subcellular location">
    <subcellularLocation>
        <location evidence="1">Cytoplasm</location>
        <location evidence="1">Cytoskeleton</location>
    </subcellularLocation>
</comment>
<dbReference type="GO" id="GO:0000132">
    <property type="term" value="P:establishment of mitotic spindle orientation"/>
    <property type="evidence" value="ECO:0007669"/>
    <property type="project" value="TreeGrafter"/>
</dbReference>
<dbReference type="OrthoDB" id="5877028at2759"/>
<dbReference type="GO" id="GO:0007059">
    <property type="term" value="P:chromosome segregation"/>
    <property type="evidence" value="ECO:0007669"/>
    <property type="project" value="TreeGrafter"/>
</dbReference>
<dbReference type="GO" id="GO:0051642">
    <property type="term" value="P:centrosome localization"/>
    <property type="evidence" value="ECO:0007669"/>
    <property type="project" value="TreeGrafter"/>
</dbReference>
<feature type="compositionally biased region" description="Basic and acidic residues" evidence="7">
    <location>
        <begin position="701"/>
        <end position="723"/>
    </location>
</feature>
<proteinExistence type="inferred from homology"/>
<dbReference type="EMBL" id="NBSH01000001">
    <property type="protein sequence ID" value="ORX40543.1"/>
    <property type="molecule type" value="Genomic_DNA"/>
</dbReference>
<feature type="region of interest" description="Disordered" evidence="7">
    <location>
        <begin position="212"/>
        <end position="301"/>
    </location>
</feature>
<evidence type="ECO:0000256" key="2">
    <source>
        <dbReference type="ARBA" id="ARBA00007429"/>
    </source>
</evidence>
<evidence type="ECO:0000313" key="10">
    <source>
        <dbReference type="Proteomes" id="UP000193218"/>
    </source>
</evidence>
<keyword evidence="4" id="KW-0493">Microtubule</keyword>
<dbReference type="GO" id="GO:0005871">
    <property type="term" value="C:kinesin complex"/>
    <property type="evidence" value="ECO:0007669"/>
    <property type="project" value="TreeGrafter"/>
</dbReference>
<feature type="compositionally biased region" description="Polar residues" evidence="7">
    <location>
        <begin position="534"/>
        <end position="566"/>
    </location>
</feature>
<dbReference type="InParanoid" id="A0A1Y1UR58"/>
<name>A0A1Y1UR58_9TREE</name>
<gene>
    <name evidence="9" type="ORF">BD324DRAFT_611190</name>
</gene>
<evidence type="ECO:0000259" key="8">
    <source>
        <dbReference type="Pfam" id="PF04880"/>
    </source>
</evidence>
<feature type="compositionally biased region" description="Polar residues" evidence="7">
    <location>
        <begin position="285"/>
        <end position="295"/>
    </location>
</feature>
<dbReference type="PANTHER" id="PTHR10921:SF1">
    <property type="entry name" value="NUCLEAR DISTRIBUTION PROTEIN NUDE HOMOLOG"/>
    <property type="match status" value="1"/>
</dbReference>
<organism evidence="9 10">
    <name type="scientific">Kockovaella imperatae</name>
    <dbReference type="NCBI Taxonomy" id="4999"/>
    <lineage>
        <taxon>Eukaryota</taxon>
        <taxon>Fungi</taxon>
        <taxon>Dikarya</taxon>
        <taxon>Basidiomycota</taxon>
        <taxon>Agaricomycotina</taxon>
        <taxon>Tremellomycetes</taxon>
        <taxon>Tremellales</taxon>
        <taxon>Cuniculitremaceae</taxon>
        <taxon>Kockovaella</taxon>
    </lineage>
</organism>
<keyword evidence="3" id="KW-0963">Cytoplasm</keyword>
<feature type="compositionally biased region" description="Polar residues" evidence="7">
    <location>
        <begin position="248"/>
        <end position="260"/>
    </location>
</feature>
<evidence type="ECO:0000313" key="9">
    <source>
        <dbReference type="EMBL" id="ORX40543.1"/>
    </source>
</evidence>
<dbReference type="GO" id="GO:0005874">
    <property type="term" value="C:microtubule"/>
    <property type="evidence" value="ECO:0007669"/>
    <property type="project" value="UniProtKB-KW"/>
</dbReference>
<keyword evidence="10" id="KW-1185">Reference proteome</keyword>
<dbReference type="AlphaFoldDB" id="A0A1Y1UR58"/>
<sequence>MLGDSSTYGHPPGTEEDGESSRPTGSASAGLDSDDEGLTFDSPQDEASHYREKYRRIMDALDETRAELDEFQASSKELEDELEKELAATEKQKSELKDKIRRLETEKEEWMAKHIALQKLHSSTVGNMQREMDNLRSERDKTLVALRDLEMGNDELERNERVAVSSLLDLESKYNRAIEEKTLLEQEVVQRQELEEECQRLKDDLRDANTEIGILRDQATRGVPTPPSSVSVTMSPKEEPSQDLPLDHSSSLEASFSGQPQRHRPSKTPGSDESRPGLRGIPKSPTVSSIPTMSPSAKKLSSVADSPIASLSRSSTLRNMAANGVTASPSLRRVRGGLPAASPGRVANANLAAKNKGFKLLHELQARLKATDDKLGTRVPKRNVSAPMPLGQSKRNVSNLSTVNAPAHFKASHSRVTDLQKPDMTPVADADKSGATFLSPNGWVMVDDEDTPTNQNHGMPREPVSPLMANFRSTSSASTSSKPLPSRPGIPSPLAASLSKSTNRPASRSSNLALSSRAPSRLHDDGGGGKATGMTKSDSGRFASTRSVTSSVMATPNGMSRSSSRQALADSRPMSPSMIPHSTRSHMRSPTPNLTGVLSASTSRAPSRQGATRSIGKGPPPAITTQYPHSAGLTSSTSQPASTPSGFKRSKRRSSVGVGLEGGDLPPTGIPAPKASPGRPISVPVFGANTPPPVPRIPSAHLRESARRSGFIGKERPKSQLGM</sequence>
<feature type="region of interest" description="Disordered" evidence="7">
    <location>
        <begin position="72"/>
        <end position="96"/>
    </location>
</feature>
<feature type="compositionally biased region" description="Low complexity" evidence="7">
    <location>
        <begin position="634"/>
        <end position="645"/>
    </location>
</feature>
<feature type="compositionally biased region" description="Polar residues" evidence="7">
    <location>
        <begin position="588"/>
        <end position="612"/>
    </location>
</feature>
<evidence type="ECO:0000256" key="6">
    <source>
        <dbReference type="ARBA" id="ARBA00023212"/>
    </source>
</evidence>
<dbReference type="Pfam" id="PF04880">
    <property type="entry name" value="NUDE_C"/>
    <property type="match status" value="1"/>
</dbReference>
<feature type="region of interest" description="Disordered" evidence="7">
    <location>
        <begin position="1"/>
        <end position="51"/>
    </location>
</feature>
<dbReference type="InterPro" id="IPR006964">
    <property type="entry name" value="NUDE_dom"/>
</dbReference>
<dbReference type="Gene3D" id="6.10.250.1080">
    <property type="match status" value="1"/>
</dbReference>
<feature type="compositionally biased region" description="Basic and acidic residues" evidence="7">
    <location>
        <begin position="84"/>
        <end position="96"/>
    </location>
</feature>
<comment type="caution">
    <text evidence="9">The sequence shown here is derived from an EMBL/GenBank/DDBJ whole genome shotgun (WGS) entry which is preliminary data.</text>
</comment>
<evidence type="ECO:0000256" key="5">
    <source>
        <dbReference type="ARBA" id="ARBA00023054"/>
    </source>
</evidence>
<dbReference type="RefSeq" id="XP_021874222.1">
    <property type="nucleotide sequence ID" value="XM_022014248.1"/>
</dbReference>
<evidence type="ECO:0000256" key="7">
    <source>
        <dbReference type="SAM" id="MobiDB-lite"/>
    </source>
</evidence>
<accession>A0A1Y1UR58</accession>
<dbReference type="GeneID" id="33556056"/>
<feature type="domain" description="NUDE" evidence="8">
    <location>
        <begin position="166"/>
        <end position="298"/>
    </location>
</feature>
<dbReference type="GO" id="GO:0047496">
    <property type="term" value="P:vesicle transport along microtubule"/>
    <property type="evidence" value="ECO:0007669"/>
    <property type="project" value="TreeGrafter"/>
</dbReference>
<dbReference type="InterPro" id="IPR033494">
    <property type="entry name" value="NUDE"/>
</dbReference>
<dbReference type="PANTHER" id="PTHR10921">
    <property type="entry name" value="NUCLEAR DISTRIBUTION PROTEIN NUDE HOMOLOG 1"/>
    <property type="match status" value="1"/>
</dbReference>
<reference evidence="9 10" key="1">
    <citation type="submission" date="2017-03" db="EMBL/GenBank/DDBJ databases">
        <title>Widespread Adenine N6-methylation of Active Genes in Fungi.</title>
        <authorList>
            <consortium name="DOE Joint Genome Institute"/>
            <person name="Mondo S.J."/>
            <person name="Dannebaum R.O."/>
            <person name="Kuo R.C."/>
            <person name="Louie K.B."/>
            <person name="Bewick A.J."/>
            <person name="Labutti K."/>
            <person name="Haridas S."/>
            <person name="Kuo A."/>
            <person name="Salamov A."/>
            <person name="Ahrendt S.R."/>
            <person name="Lau R."/>
            <person name="Bowen B.P."/>
            <person name="Lipzen A."/>
            <person name="Sullivan W."/>
            <person name="Andreopoulos W.B."/>
            <person name="Clum A."/>
            <person name="Lindquist E."/>
            <person name="Daum C."/>
            <person name="Northen T.R."/>
            <person name="Ramamoorthy G."/>
            <person name="Schmitz R.J."/>
            <person name="Gryganskyi A."/>
            <person name="Culley D."/>
            <person name="Magnuson J."/>
            <person name="James T.Y."/>
            <person name="O'Malley M.A."/>
            <person name="Stajich J.E."/>
            <person name="Spatafora J.W."/>
            <person name="Visel A."/>
            <person name="Grigoriev I.V."/>
        </authorList>
    </citation>
    <scope>NUCLEOTIDE SEQUENCE [LARGE SCALE GENOMIC DNA]</scope>
    <source>
        <strain evidence="9 10">NRRL Y-17943</strain>
    </source>
</reference>
<evidence type="ECO:0000256" key="1">
    <source>
        <dbReference type="ARBA" id="ARBA00004245"/>
    </source>
</evidence>
<protein>
    <recommendedName>
        <fullName evidence="8">NUDE domain-containing protein</fullName>
    </recommendedName>
</protein>
<keyword evidence="6" id="KW-0206">Cytoskeleton</keyword>
<dbReference type="GO" id="GO:0007020">
    <property type="term" value="P:microtubule nucleation"/>
    <property type="evidence" value="ECO:0007669"/>
    <property type="project" value="TreeGrafter"/>
</dbReference>
<keyword evidence="5" id="KW-0175">Coiled coil</keyword>
<feature type="compositionally biased region" description="Low complexity" evidence="7">
    <location>
        <begin position="504"/>
        <end position="519"/>
    </location>
</feature>
<dbReference type="STRING" id="4999.A0A1Y1UR58"/>
<feature type="region of interest" description="Disordered" evidence="7">
    <location>
        <begin position="411"/>
        <end position="723"/>
    </location>
</feature>
<dbReference type="GO" id="GO:0000776">
    <property type="term" value="C:kinetochore"/>
    <property type="evidence" value="ECO:0007669"/>
    <property type="project" value="TreeGrafter"/>
</dbReference>
<dbReference type="GO" id="GO:0008017">
    <property type="term" value="F:microtubule binding"/>
    <property type="evidence" value="ECO:0007669"/>
    <property type="project" value="InterPro"/>
</dbReference>